<protein>
    <submittedName>
        <fullName evidence="7">Tyrosine-type recombinase/integrase</fullName>
    </submittedName>
</protein>
<dbReference type="PROSITE" id="PS51898">
    <property type="entry name" value="TYR_RECOMBINASE"/>
    <property type="match status" value="1"/>
</dbReference>
<name>A0ABS0LCI6_9CORY</name>
<feature type="domain" description="Tyr recombinase" evidence="5">
    <location>
        <begin position="164"/>
        <end position="353"/>
    </location>
</feature>
<comment type="similarity">
    <text evidence="1">Belongs to the 'phage' integrase family.</text>
</comment>
<accession>A0ABS0LCI6</accession>
<sequence length="376" mass="41676">MASIKKYATAKGTAWRVQYRSPDGRSRTKQGFRTKTEAQRWADKNATTITEGAWTDPSMGKIRIEELWEMWKPSQHHLAESSMRTLVSSWDTHVKPRWGSIAISAVQTRDVQAWVDSMHADKKSGSVIHRAENLLSALADVAVRDQMIPRNPCDSVRLPSRKRREMNALTADQVKALIRQTSRYKSLVVFLAFTGARWGEAVALRVEDIDLVRRRATISRAASTVGGKVIIGETKTRKIRSIALPGVVVEALREEMRGKLPKALVWTNRRGQIVTTPSRRSWWHSAVDVCHEADDSFPAGLRIHDLRHTAASLLIGAGASVLVVQRQLGHASAKMTLDRYSHLFDGDLDEVVGAISDVVGLSWDSVNDGGLSSSAG</sequence>
<dbReference type="InterPro" id="IPR011010">
    <property type="entry name" value="DNA_brk_join_enz"/>
</dbReference>
<keyword evidence="2 4" id="KW-0238">DNA-binding</keyword>
<dbReference type="InterPro" id="IPR044068">
    <property type="entry name" value="CB"/>
</dbReference>
<dbReference type="Gene3D" id="1.10.150.130">
    <property type="match status" value="1"/>
</dbReference>
<dbReference type="PANTHER" id="PTHR30349">
    <property type="entry name" value="PHAGE INTEGRASE-RELATED"/>
    <property type="match status" value="1"/>
</dbReference>
<dbReference type="Gene3D" id="1.10.443.10">
    <property type="entry name" value="Intergrase catalytic core"/>
    <property type="match status" value="1"/>
</dbReference>
<dbReference type="EMBL" id="JADQUG010000024">
    <property type="protein sequence ID" value="MBG9354376.1"/>
    <property type="molecule type" value="Genomic_DNA"/>
</dbReference>
<dbReference type="RefSeq" id="WP_197690174.1">
    <property type="nucleotide sequence ID" value="NZ_JADQUG010000024.1"/>
</dbReference>
<organism evidence="7 8">
    <name type="scientific">Corynebacterium belfantii</name>
    <dbReference type="NCBI Taxonomy" id="2014537"/>
    <lineage>
        <taxon>Bacteria</taxon>
        <taxon>Bacillati</taxon>
        <taxon>Actinomycetota</taxon>
        <taxon>Actinomycetes</taxon>
        <taxon>Mycobacteriales</taxon>
        <taxon>Corynebacteriaceae</taxon>
        <taxon>Corynebacterium</taxon>
    </lineage>
</organism>
<evidence type="ECO:0000313" key="7">
    <source>
        <dbReference type="EMBL" id="MBG9354376.1"/>
    </source>
</evidence>
<keyword evidence="3" id="KW-0233">DNA recombination</keyword>
<evidence type="ECO:0000259" key="5">
    <source>
        <dbReference type="PROSITE" id="PS51898"/>
    </source>
</evidence>
<proteinExistence type="inferred from homology"/>
<evidence type="ECO:0000256" key="1">
    <source>
        <dbReference type="ARBA" id="ARBA00008857"/>
    </source>
</evidence>
<evidence type="ECO:0000256" key="4">
    <source>
        <dbReference type="PROSITE-ProRule" id="PRU01248"/>
    </source>
</evidence>
<evidence type="ECO:0000256" key="2">
    <source>
        <dbReference type="ARBA" id="ARBA00023125"/>
    </source>
</evidence>
<gene>
    <name evidence="7" type="ORF">I4J41_07115</name>
</gene>
<keyword evidence="8" id="KW-1185">Reference proteome</keyword>
<dbReference type="InterPro" id="IPR050090">
    <property type="entry name" value="Tyrosine_recombinase_XerCD"/>
</dbReference>
<dbReference type="PANTHER" id="PTHR30349:SF64">
    <property type="entry name" value="PROPHAGE INTEGRASE INTD-RELATED"/>
    <property type="match status" value="1"/>
</dbReference>
<dbReference type="Pfam" id="PF00589">
    <property type="entry name" value="Phage_integrase"/>
    <property type="match status" value="1"/>
</dbReference>
<feature type="domain" description="Core-binding (CB)" evidence="6">
    <location>
        <begin position="58"/>
        <end position="143"/>
    </location>
</feature>
<dbReference type="InterPro" id="IPR013762">
    <property type="entry name" value="Integrase-like_cat_sf"/>
</dbReference>
<dbReference type="InterPro" id="IPR010998">
    <property type="entry name" value="Integrase_recombinase_N"/>
</dbReference>
<dbReference type="Proteomes" id="UP000615580">
    <property type="component" value="Unassembled WGS sequence"/>
</dbReference>
<reference evidence="7 8" key="1">
    <citation type="journal article" date="2020" name="J. Clin. Microbiol.">
        <title>Assessing the Genetic Diversity of Austrian Corynebacterium diphtheriae Clinical Isolates, 2011-2019.</title>
        <authorList>
            <person name="Schaeffer J."/>
            <person name="Huhulescu S."/>
            <person name="Stoeger A."/>
            <person name="Allerberger F."/>
            <person name="Ruppitsch W."/>
        </authorList>
    </citation>
    <scope>NUCLEOTIDE SEQUENCE [LARGE SCALE GENOMIC DNA]</scope>
    <source>
        <strain evidence="7 8">04-17</strain>
    </source>
</reference>
<dbReference type="CDD" id="cd01189">
    <property type="entry name" value="INT_ICEBs1_C_like"/>
    <property type="match status" value="1"/>
</dbReference>
<dbReference type="SUPFAM" id="SSF56349">
    <property type="entry name" value="DNA breaking-rejoining enzymes"/>
    <property type="match status" value="1"/>
</dbReference>
<dbReference type="PROSITE" id="PS51900">
    <property type="entry name" value="CB"/>
    <property type="match status" value="1"/>
</dbReference>
<evidence type="ECO:0000256" key="3">
    <source>
        <dbReference type="ARBA" id="ARBA00023172"/>
    </source>
</evidence>
<dbReference type="InterPro" id="IPR002104">
    <property type="entry name" value="Integrase_catalytic"/>
</dbReference>
<comment type="caution">
    <text evidence="7">The sequence shown here is derived from an EMBL/GenBank/DDBJ whole genome shotgun (WGS) entry which is preliminary data.</text>
</comment>
<evidence type="ECO:0000259" key="6">
    <source>
        <dbReference type="PROSITE" id="PS51900"/>
    </source>
</evidence>
<evidence type="ECO:0000313" key="8">
    <source>
        <dbReference type="Proteomes" id="UP000615580"/>
    </source>
</evidence>